<evidence type="ECO:0000313" key="2">
    <source>
        <dbReference type="EMBL" id="KAH6881142.1"/>
    </source>
</evidence>
<feature type="compositionally biased region" description="Polar residues" evidence="1">
    <location>
        <begin position="239"/>
        <end position="249"/>
    </location>
</feature>
<feature type="compositionally biased region" description="Polar residues" evidence="1">
    <location>
        <begin position="21"/>
        <end position="33"/>
    </location>
</feature>
<dbReference type="OrthoDB" id="5105636at2759"/>
<proteinExistence type="predicted"/>
<protein>
    <submittedName>
        <fullName evidence="2">Uncharacterized protein</fullName>
    </submittedName>
</protein>
<dbReference type="Proteomes" id="UP000777438">
    <property type="component" value="Unassembled WGS sequence"/>
</dbReference>
<evidence type="ECO:0000313" key="3">
    <source>
        <dbReference type="Proteomes" id="UP000777438"/>
    </source>
</evidence>
<name>A0A9P9ALJ8_9HYPO</name>
<organism evidence="2 3">
    <name type="scientific">Thelonectria olida</name>
    <dbReference type="NCBI Taxonomy" id="1576542"/>
    <lineage>
        <taxon>Eukaryota</taxon>
        <taxon>Fungi</taxon>
        <taxon>Dikarya</taxon>
        <taxon>Ascomycota</taxon>
        <taxon>Pezizomycotina</taxon>
        <taxon>Sordariomycetes</taxon>
        <taxon>Hypocreomycetidae</taxon>
        <taxon>Hypocreales</taxon>
        <taxon>Nectriaceae</taxon>
        <taxon>Thelonectria</taxon>
    </lineage>
</organism>
<sequence length="273" mass="31196">MALTAANLQCLHSDEIQRTFQASPSQVTTSTKTWHSDTDSDPTFQDPTHRLRRYKSTVAAGMRSLYYQGPEGIAVLRHDELLFRGWHDPVMKNGTRLPEDIEFWKAKELHFTKEWARIEAKKNTGKKPVSTMYGPTADRINAWIPDPKPAVDDQVQLPEHQRTLRSGISRKRGQQDASDVNMPPPKRRKSEHVPVPQAKLQEGQPRVKTEPRSSTPSRTQRGKPCTTKESITKHARQRSIATQRVTETRAQPLRRSPRIAARNARIEQNQMSD</sequence>
<dbReference type="AlphaFoldDB" id="A0A9P9ALJ8"/>
<reference evidence="2 3" key="1">
    <citation type="journal article" date="2021" name="Nat. Commun.">
        <title>Genetic determinants of endophytism in the Arabidopsis root mycobiome.</title>
        <authorList>
            <person name="Mesny F."/>
            <person name="Miyauchi S."/>
            <person name="Thiergart T."/>
            <person name="Pickel B."/>
            <person name="Atanasova L."/>
            <person name="Karlsson M."/>
            <person name="Huettel B."/>
            <person name="Barry K.W."/>
            <person name="Haridas S."/>
            <person name="Chen C."/>
            <person name="Bauer D."/>
            <person name="Andreopoulos W."/>
            <person name="Pangilinan J."/>
            <person name="LaButti K."/>
            <person name="Riley R."/>
            <person name="Lipzen A."/>
            <person name="Clum A."/>
            <person name="Drula E."/>
            <person name="Henrissat B."/>
            <person name="Kohler A."/>
            <person name="Grigoriev I.V."/>
            <person name="Martin F.M."/>
            <person name="Hacquard S."/>
        </authorList>
    </citation>
    <scope>NUCLEOTIDE SEQUENCE [LARGE SCALE GENOMIC DNA]</scope>
    <source>
        <strain evidence="2 3">MPI-CAGE-CH-0241</strain>
    </source>
</reference>
<evidence type="ECO:0000256" key="1">
    <source>
        <dbReference type="SAM" id="MobiDB-lite"/>
    </source>
</evidence>
<dbReference type="EMBL" id="JAGPYM010000024">
    <property type="protein sequence ID" value="KAH6881142.1"/>
    <property type="molecule type" value="Genomic_DNA"/>
</dbReference>
<feature type="region of interest" description="Disordered" evidence="1">
    <location>
        <begin position="140"/>
        <end position="273"/>
    </location>
</feature>
<accession>A0A9P9ALJ8</accession>
<keyword evidence="3" id="KW-1185">Reference proteome</keyword>
<comment type="caution">
    <text evidence="2">The sequence shown here is derived from an EMBL/GenBank/DDBJ whole genome shotgun (WGS) entry which is preliminary data.</text>
</comment>
<feature type="region of interest" description="Disordered" evidence="1">
    <location>
        <begin position="21"/>
        <end position="47"/>
    </location>
</feature>
<gene>
    <name evidence="2" type="ORF">B0T10DRAFT_141220</name>
</gene>